<dbReference type="EMBL" id="AMWG01000095">
    <property type="protein sequence ID" value="ELP32641.1"/>
    <property type="molecule type" value="Genomic_DNA"/>
</dbReference>
<protein>
    <submittedName>
        <fullName evidence="1">Uncharacterized protein</fullName>
    </submittedName>
</protein>
<dbReference type="PATRIC" id="fig|993516.3.peg.3622"/>
<dbReference type="AlphaFoldDB" id="L7CHU6"/>
<proteinExistence type="predicted"/>
<dbReference type="Proteomes" id="UP000010959">
    <property type="component" value="Unassembled WGS sequence"/>
</dbReference>
<reference evidence="1 2" key="1">
    <citation type="journal article" date="2013" name="Mar. Genomics">
        <title>Expression of sulfatases in Rhodopirellula baltica and the diversity of sulfatases in the genus Rhodopirellula.</title>
        <authorList>
            <person name="Wegner C.E."/>
            <person name="Richter-Heitmann T."/>
            <person name="Klindworth A."/>
            <person name="Klockow C."/>
            <person name="Richter M."/>
            <person name="Achstetter T."/>
            <person name="Glockner F.O."/>
            <person name="Harder J."/>
        </authorList>
    </citation>
    <scope>NUCLEOTIDE SEQUENCE [LARGE SCALE GENOMIC DNA]</scope>
    <source>
        <strain evidence="1 2">SWK14</strain>
    </source>
</reference>
<accession>L7CHU6</accession>
<comment type="caution">
    <text evidence="1">The sequence shown here is derived from an EMBL/GenBank/DDBJ whole genome shotgun (WGS) entry which is preliminary data.</text>
</comment>
<sequence>MFSANRRRLAGVLTVALMAFSLIDGIAINAGLVIQAVKGVFGPND</sequence>
<evidence type="ECO:0000313" key="1">
    <source>
        <dbReference type="EMBL" id="ELP32641.1"/>
    </source>
</evidence>
<gene>
    <name evidence="1" type="ORF">RBSWK_03396</name>
</gene>
<evidence type="ECO:0000313" key="2">
    <source>
        <dbReference type="Proteomes" id="UP000010959"/>
    </source>
</evidence>
<organism evidence="1 2">
    <name type="scientific">Rhodopirellula baltica SWK14</name>
    <dbReference type="NCBI Taxonomy" id="993516"/>
    <lineage>
        <taxon>Bacteria</taxon>
        <taxon>Pseudomonadati</taxon>
        <taxon>Planctomycetota</taxon>
        <taxon>Planctomycetia</taxon>
        <taxon>Pirellulales</taxon>
        <taxon>Pirellulaceae</taxon>
        <taxon>Rhodopirellula</taxon>
    </lineage>
</organism>
<name>L7CHU6_RHOBT</name>